<keyword evidence="3" id="KW-1185">Reference proteome</keyword>
<dbReference type="AlphaFoldDB" id="A0AAD8BMZ3"/>
<accession>A0AAD8BMZ3</accession>
<dbReference type="EMBL" id="JASAOG010000060">
    <property type="protein sequence ID" value="KAK0056679.1"/>
    <property type="molecule type" value="Genomic_DNA"/>
</dbReference>
<comment type="caution">
    <text evidence="2">The sequence shown here is derived from an EMBL/GenBank/DDBJ whole genome shotgun (WGS) entry which is preliminary data.</text>
</comment>
<protein>
    <submittedName>
        <fullName evidence="2">Neuroblast differentiation-associated protein AHNAK-like isoform X1</fullName>
    </submittedName>
</protein>
<feature type="region of interest" description="Disordered" evidence="1">
    <location>
        <begin position="31"/>
        <end position="53"/>
    </location>
</feature>
<organism evidence="2 3">
    <name type="scientific">Biomphalaria pfeifferi</name>
    <name type="common">Bloodfluke planorb</name>
    <name type="synonym">Freshwater snail</name>
    <dbReference type="NCBI Taxonomy" id="112525"/>
    <lineage>
        <taxon>Eukaryota</taxon>
        <taxon>Metazoa</taxon>
        <taxon>Spiralia</taxon>
        <taxon>Lophotrochozoa</taxon>
        <taxon>Mollusca</taxon>
        <taxon>Gastropoda</taxon>
        <taxon>Heterobranchia</taxon>
        <taxon>Euthyneura</taxon>
        <taxon>Panpulmonata</taxon>
        <taxon>Hygrophila</taxon>
        <taxon>Lymnaeoidea</taxon>
        <taxon>Planorbidae</taxon>
        <taxon>Biomphalaria</taxon>
    </lineage>
</organism>
<reference evidence="2" key="1">
    <citation type="journal article" date="2023" name="PLoS Negl. Trop. Dis.">
        <title>A genome sequence for Biomphalaria pfeifferi, the major vector snail for the human-infecting parasite Schistosoma mansoni.</title>
        <authorList>
            <person name="Bu L."/>
            <person name="Lu L."/>
            <person name="Laidemitt M.R."/>
            <person name="Zhang S.M."/>
            <person name="Mutuku M."/>
            <person name="Mkoji G."/>
            <person name="Steinauer M."/>
            <person name="Loker E.S."/>
        </authorList>
    </citation>
    <scope>NUCLEOTIDE SEQUENCE</scope>
    <source>
        <strain evidence="2">KasaAsao</strain>
    </source>
</reference>
<dbReference type="Proteomes" id="UP001233172">
    <property type="component" value="Unassembled WGS sequence"/>
</dbReference>
<gene>
    <name evidence="2" type="ORF">Bpfe_013897</name>
</gene>
<feature type="region of interest" description="Disordered" evidence="1">
    <location>
        <begin position="401"/>
        <end position="436"/>
    </location>
</feature>
<sequence>MPSGSLKANLNVDADVNADAKVSGVKLKKSKKDKIKVEKDKSKSDGKSKVSKKISNWFHKKEKSVKTGELDASLTFPGEISISSAPVTVDEHITADHQLTNLNLSPSSTLETDLSVYPLNKPNIKLDIKGGDINKNSKLFHGKGDINKPDLNLDVNKAVTPLALNTSVSGKHSSEKSLDLNTAVVGVNSPSANFDLNSNLDIEKHGDKSLELSGGSHELQLPNISISTSNEDSDDGHDPSDRSGKIKKISLGSRLKTAILGKKSSEGAEKSPVSGNIEVTALTIKGGYHKPLEHCSPDHPVLSLASNLVIDDSVLSARLNDTGAKLPHERVDFSCQCDDLEWTENLDMPEASGVAKLHQAGDTRLEADLSSIQLDIANEFNSQVTPKVSSEFPVGLTTSVKAGSKSSQRYETKDYSSESDSEKGRKIKQARPVNLI</sequence>
<reference evidence="2" key="2">
    <citation type="submission" date="2023-04" db="EMBL/GenBank/DDBJ databases">
        <authorList>
            <person name="Bu L."/>
            <person name="Lu L."/>
            <person name="Laidemitt M.R."/>
            <person name="Zhang S.M."/>
            <person name="Mutuku M."/>
            <person name="Mkoji G."/>
            <person name="Steinauer M."/>
            <person name="Loker E.S."/>
        </authorList>
    </citation>
    <scope>NUCLEOTIDE SEQUENCE</scope>
    <source>
        <strain evidence="2">KasaAsao</strain>
        <tissue evidence="2">Whole Snail</tissue>
    </source>
</reference>
<name>A0AAD8BMZ3_BIOPF</name>
<evidence type="ECO:0000313" key="2">
    <source>
        <dbReference type="EMBL" id="KAK0056679.1"/>
    </source>
</evidence>
<feature type="region of interest" description="Disordered" evidence="1">
    <location>
        <begin position="207"/>
        <end position="247"/>
    </location>
</feature>
<feature type="compositionally biased region" description="Basic and acidic residues" evidence="1">
    <location>
        <begin position="35"/>
        <end position="48"/>
    </location>
</feature>
<feature type="compositionally biased region" description="Basic and acidic residues" evidence="1">
    <location>
        <begin position="408"/>
        <end position="424"/>
    </location>
</feature>
<proteinExistence type="predicted"/>
<evidence type="ECO:0000256" key="1">
    <source>
        <dbReference type="SAM" id="MobiDB-lite"/>
    </source>
</evidence>
<evidence type="ECO:0000313" key="3">
    <source>
        <dbReference type="Proteomes" id="UP001233172"/>
    </source>
</evidence>